<reference evidence="1" key="1">
    <citation type="submission" date="2018-11" db="EMBL/GenBank/DDBJ databases">
        <authorList>
            <consortium name="Pathogen Informatics"/>
        </authorList>
    </citation>
    <scope>NUCLEOTIDE SEQUENCE</scope>
</reference>
<dbReference type="AlphaFoldDB" id="A0A3S4ZTS9"/>
<keyword evidence="2" id="KW-1185">Reference proteome</keyword>
<dbReference type="OrthoDB" id="6272888at2759"/>
<name>A0A3S4ZTS9_9PLAT</name>
<protein>
    <submittedName>
        <fullName evidence="1">Uncharacterized protein</fullName>
    </submittedName>
</protein>
<dbReference type="EMBL" id="CAAALY010000605">
    <property type="protein sequence ID" value="VEL06901.1"/>
    <property type="molecule type" value="Genomic_DNA"/>
</dbReference>
<dbReference type="Proteomes" id="UP000784294">
    <property type="component" value="Unassembled WGS sequence"/>
</dbReference>
<evidence type="ECO:0000313" key="1">
    <source>
        <dbReference type="EMBL" id="VEL06901.1"/>
    </source>
</evidence>
<accession>A0A3S4ZTS9</accession>
<gene>
    <name evidence="1" type="ORF">PXEA_LOCUS341</name>
</gene>
<evidence type="ECO:0000313" key="2">
    <source>
        <dbReference type="Proteomes" id="UP000784294"/>
    </source>
</evidence>
<comment type="caution">
    <text evidence="1">The sequence shown here is derived from an EMBL/GenBank/DDBJ whole genome shotgun (WGS) entry which is preliminary data.</text>
</comment>
<proteinExistence type="predicted"/>
<sequence>MPPARSRHYSKTIAALTARQYRNNKKLELERLRNGLHLALMEVERFRSLYLAAQLELTEMCQRYESLRTRHHNPLSDGSVHGSLGESSTLCSPDLDPFYDDINHPPVSPSDPVLTEVI</sequence>
<organism evidence="1 2">
    <name type="scientific">Protopolystoma xenopodis</name>
    <dbReference type="NCBI Taxonomy" id="117903"/>
    <lineage>
        <taxon>Eukaryota</taxon>
        <taxon>Metazoa</taxon>
        <taxon>Spiralia</taxon>
        <taxon>Lophotrochozoa</taxon>
        <taxon>Platyhelminthes</taxon>
        <taxon>Monogenea</taxon>
        <taxon>Polyopisthocotylea</taxon>
        <taxon>Polystomatidea</taxon>
        <taxon>Polystomatidae</taxon>
        <taxon>Protopolystoma</taxon>
    </lineage>
</organism>